<keyword evidence="10" id="KW-0282">Flagellum</keyword>
<comment type="subcellular location">
    <subcellularLocation>
        <location evidence="2">Bacterial flagellum basal body</location>
    </subcellularLocation>
    <subcellularLocation>
        <location evidence="3">Cell outer membrane</location>
    </subcellularLocation>
</comment>
<dbReference type="RefSeq" id="WP_246408664.1">
    <property type="nucleotide sequence ID" value="NZ_JACHIP010000001.1"/>
</dbReference>
<evidence type="ECO:0000256" key="4">
    <source>
        <dbReference type="ARBA" id="ARBA00006929"/>
    </source>
</evidence>
<evidence type="ECO:0000256" key="7">
    <source>
        <dbReference type="ARBA" id="ARBA00023143"/>
    </source>
</evidence>
<keyword evidence="5 9" id="KW-0732">Signal</keyword>
<dbReference type="PRINTS" id="PR01008">
    <property type="entry name" value="FLGLRINGFLGH"/>
</dbReference>
<evidence type="ECO:0000256" key="3">
    <source>
        <dbReference type="ARBA" id="ARBA00004442"/>
    </source>
</evidence>
<evidence type="ECO:0000256" key="5">
    <source>
        <dbReference type="ARBA" id="ARBA00022729"/>
    </source>
</evidence>
<evidence type="ECO:0000313" key="11">
    <source>
        <dbReference type="Proteomes" id="UP000540989"/>
    </source>
</evidence>
<name>A0A7W7ZAT9_9BACT</name>
<dbReference type="GO" id="GO:0071973">
    <property type="term" value="P:bacterial-type flagellum-dependent cell motility"/>
    <property type="evidence" value="ECO:0007669"/>
    <property type="project" value="InterPro"/>
</dbReference>
<dbReference type="Pfam" id="PF02107">
    <property type="entry name" value="FlgH"/>
    <property type="match status" value="1"/>
</dbReference>
<protein>
    <submittedName>
        <fullName evidence="10">Flagellar L-ring protein FlgH</fullName>
    </submittedName>
</protein>
<evidence type="ECO:0000256" key="6">
    <source>
        <dbReference type="ARBA" id="ARBA00023136"/>
    </source>
</evidence>
<dbReference type="GO" id="GO:0009279">
    <property type="term" value="C:cell outer membrane"/>
    <property type="evidence" value="ECO:0007669"/>
    <property type="project" value="UniProtKB-SubCell"/>
</dbReference>
<evidence type="ECO:0000256" key="9">
    <source>
        <dbReference type="SAM" id="SignalP"/>
    </source>
</evidence>
<dbReference type="Proteomes" id="UP000540989">
    <property type="component" value="Unassembled WGS sequence"/>
</dbReference>
<evidence type="ECO:0000256" key="2">
    <source>
        <dbReference type="ARBA" id="ARBA00004117"/>
    </source>
</evidence>
<keyword evidence="11" id="KW-1185">Reference proteome</keyword>
<evidence type="ECO:0000313" key="10">
    <source>
        <dbReference type="EMBL" id="MBB5056377.1"/>
    </source>
</evidence>
<keyword evidence="8" id="KW-0998">Cell outer membrane</keyword>
<dbReference type="GO" id="GO:0009427">
    <property type="term" value="C:bacterial-type flagellum basal body, distal rod, L ring"/>
    <property type="evidence" value="ECO:0007669"/>
    <property type="project" value="InterPro"/>
</dbReference>
<keyword evidence="10" id="KW-0966">Cell projection</keyword>
<dbReference type="AlphaFoldDB" id="A0A7W7ZAT9"/>
<dbReference type="GO" id="GO:0003774">
    <property type="term" value="F:cytoskeletal motor activity"/>
    <property type="evidence" value="ECO:0007669"/>
    <property type="project" value="InterPro"/>
</dbReference>
<evidence type="ECO:0000256" key="1">
    <source>
        <dbReference type="ARBA" id="ARBA00002591"/>
    </source>
</evidence>
<dbReference type="PANTHER" id="PTHR34933:SF1">
    <property type="entry name" value="FLAGELLAR L-RING PROTEIN"/>
    <property type="match status" value="1"/>
</dbReference>
<proteinExistence type="inferred from homology"/>
<dbReference type="EMBL" id="JACHIP010000001">
    <property type="protein sequence ID" value="MBB5056377.1"/>
    <property type="molecule type" value="Genomic_DNA"/>
</dbReference>
<keyword evidence="10" id="KW-0969">Cilium</keyword>
<keyword evidence="6" id="KW-0472">Membrane</keyword>
<feature type="signal peptide" evidence="9">
    <location>
        <begin position="1"/>
        <end position="26"/>
    </location>
</feature>
<accession>A0A7W7ZAT9</accession>
<dbReference type="InterPro" id="IPR000527">
    <property type="entry name" value="Flag_Lring"/>
</dbReference>
<feature type="chain" id="PRO_5030562264" evidence="9">
    <location>
        <begin position="27"/>
        <end position="238"/>
    </location>
</feature>
<keyword evidence="7" id="KW-0975">Bacterial flagellum</keyword>
<comment type="caution">
    <text evidence="10">The sequence shown here is derived from an EMBL/GenBank/DDBJ whole genome shotgun (WGS) entry which is preliminary data.</text>
</comment>
<dbReference type="PANTHER" id="PTHR34933">
    <property type="entry name" value="FLAGELLAR L-RING PROTEIN"/>
    <property type="match status" value="1"/>
</dbReference>
<gene>
    <name evidence="10" type="ORF">HDF16_001046</name>
</gene>
<sequence>MSRFSSLMKGLCVVQAVGLATLSANAGIKPVKKTSQELRADYLTHLSEQYMPPPNPKTVGSLWSAANALGDLSSDYRARNVNDTIIVQVSVQTTAAQSGDVNSSRAFNAASGITGLVGDIATKGLNPLFNANSTSTLKGSGATASNTTFSTNLTGQIIAVLANGNMVIEAERKIAMNNQHEDLIIRGIVRPGDISSANTIPSAALGNLEIEMKGKGIISDSVRPPNILTRTVLWLFGF</sequence>
<comment type="similarity">
    <text evidence="4">Belongs to the FlgH family.</text>
</comment>
<organism evidence="10 11">
    <name type="scientific">Granulicella aggregans</name>
    <dbReference type="NCBI Taxonomy" id="474949"/>
    <lineage>
        <taxon>Bacteria</taxon>
        <taxon>Pseudomonadati</taxon>
        <taxon>Acidobacteriota</taxon>
        <taxon>Terriglobia</taxon>
        <taxon>Terriglobales</taxon>
        <taxon>Acidobacteriaceae</taxon>
        <taxon>Granulicella</taxon>
    </lineage>
</organism>
<reference evidence="10 11" key="1">
    <citation type="submission" date="2020-08" db="EMBL/GenBank/DDBJ databases">
        <title>Genomic Encyclopedia of Type Strains, Phase IV (KMG-V): Genome sequencing to study the core and pangenomes of soil and plant-associated prokaryotes.</title>
        <authorList>
            <person name="Whitman W."/>
        </authorList>
    </citation>
    <scope>NUCLEOTIDE SEQUENCE [LARGE SCALE GENOMIC DNA]</scope>
    <source>
        <strain evidence="10 11">M8UP14</strain>
    </source>
</reference>
<evidence type="ECO:0000256" key="8">
    <source>
        <dbReference type="ARBA" id="ARBA00023237"/>
    </source>
</evidence>
<comment type="function">
    <text evidence="1">Assembles around the rod to form the L-ring and probably protects the motor/basal body from shearing forces during rotation.</text>
</comment>